<dbReference type="EMBL" id="WCSB01000307">
    <property type="protein sequence ID" value="KAB4442860.1"/>
    <property type="molecule type" value="Genomic_DNA"/>
</dbReference>
<proteinExistence type="predicted"/>
<protein>
    <submittedName>
        <fullName evidence="1">Uncharacterized protein</fullName>
    </submittedName>
</protein>
<sequence>VNQMAEKLKNIPDIREDSLIISADKDSMANYMEEAYERNSRTLFNECVANLSRDAAFMLVADMNKISRNPERFEPYLPAFLLENAPLFHSFILSTQLSVVNDRLSHIMVLTYKD</sequence>
<feature type="non-terminal residue" evidence="1">
    <location>
        <position position="1"/>
    </location>
</feature>
<accession>A0A7J5J956</accession>
<dbReference type="AlphaFoldDB" id="A0A7J5J956"/>
<comment type="caution">
    <text evidence="1">The sequence shown here is derived from an EMBL/GenBank/DDBJ whole genome shotgun (WGS) entry which is preliminary data.</text>
</comment>
<evidence type="ECO:0000313" key="1">
    <source>
        <dbReference type="EMBL" id="KAB4442860.1"/>
    </source>
</evidence>
<name>A0A7J5J956_BACT4</name>
<reference evidence="1 2" key="1">
    <citation type="journal article" date="2019" name="Nat. Med.">
        <title>A library of human gut bacterial isolates paired with longitudinal multiomics data enables mechanistic microbiome research.</title>
        <authorList>
            <person name="Poyet M."/>
            <person name="Groussin M."/>
            <person name="Gibbons S.M."/>
            <person name="Avila-Pacheco J."/>
            <person name="Jiang X."/>
            <person name="Kearney S.M."/>
            <person name="Perrotta A.R."/>
            <person name="Berdy B."/>
            <person name="Zhao S."/>
            <person name="Lieberman T.D."/>
            <person name="Swanson P.K."/>
            <person name="Smith M."/>
            <person name="Roesemann S."/>
            <person name="Alexander J.E."/>
            <person name="Rich S.A."/>
            <person name="Livny J."/>
            <person name="Vlamakis H."/>
            <person name="Clish C."/>
            <person name="Bullock K."/>
            <person name="Deik A."/>
            <person name="Scott J."/>
            <person name="Pierce K.A."/>
            <person name="Xavier R.J."/>
            <person name="Alm E.J."/>
        </authorList>
    </citation>
    <scope>NUCLEOTIDE SEQUENCE [LARGE SCALE GENOMIC DNA]</scope>
    <source>
        <strain evidence="1 2">BIOML-A165</strain>
    </source>
</reference>
<organism evidence="1 2">
    <name type="scientific">Bacteroides thetaiotaomicron</name>
    <dbReference type="NCBI Taxonomy" id="818"/>
    <lineage>
        <taxon>Bacteria</taxon>
        <taxon>Pseudomonadati</taxon>
        <taxon>Bacteroidota</taxon>
        <taxon>Bacteroidia</taxon>
        <taxon>Bacteroidales</taxon>
        <taxon>Bacteroidaceae</taxon>
        <taxon>Bacteroides</taxon>
    </lineage>
</organism>
<gene>
    <name evidence="1" type="ORF">GAN93_27465</name>
</gene>
<evidence type="ECO:0000313" key="2">
    <source>
        <dbReference type="Proteomes" id="UP000460317"/>
    </source>
</evidence>
<dbReference type="Proteomes" id="UP000460317">
    <property type="component" value="Unassembled WGS sequence"/>
</dbReference>